<dbReference type="RefSeq" id="WP_190951194.1">
    <property type="nucleotide sequence ID" value="NZ_JACJTC010000017.1"/>
</dbReference>
<dbReference type="EMBL" id="JACJTC010000017">
    <property type="protein sequence ID" value="MBD2614131.1"/>
    <property type="molecule type" value="Genomic_DNA"/>
</dbReference>
<reference evidence="1 2" key="1">
    <citation type="journal article" date="2020" name="ISME J.">
        <title>Comparative genomics reveals insights into cyanobacterial evolution and habitat adaptation.</title>
        <authorList>
            <person name="Chen M.Y."/>
            <person name="Teng W.K."/>
            <person name="Zhao L."/>
            <person name="Hu C.X."/>
            <person name="Zhou Y.K."/>
            <person name="Han B.P."/>
            <person name="Song L.R."/>
            <person name="Shu W.S."/>
        </authorList>
    </citation>
    <scope>NUCLEOTIDE SEQUENCE [LARGE SCALE GENOMIC DNA]</scope>
    <source>
        <strain evidence="1 2">FACHB-252</strain>
    </source>
</reference>
<comment type="caution">
    <text evidence="1">The sequence shown here is derived from an EMBL/GenBank/DDBJ whole genome shotgun (WGS) entry which is preliminary data.</text>
</comment>
<organism evidence="1 2">
    <name type="scientific">Nostoc punctiforme FACHB-252</name>
    <dbReference type="NCBI Taxonomy" id="1357509"/>
    <lineage>
        <taxon>Bacteria</taxon>
        <taxon>Bacillati</taxon>
        <taxon>Cyanobacteriota</taxon>
        <taxon>Cyanophyceae</taxon>
        <taxon>Nostocales</taxon>
        <taxon>Nostocaceae</taxon>
        <taxon>Nostoc</taxon>
    </lineage>
</organism>
<proteinExistence type="predicted"/>
<evidence type="ECO:0000313" key="2">
    <source>
        <dbReference type="Proteomes" id="UP000606396"/>
    </source>
</evidence>
<protein>
    <submittedName>
        <fullName evidence="1">Uncharacterized protein</fullName>
    </submittedName>
</protein>
<name>A0ABR8HFL7_NOSPU</name>
<sequence>MCNDLFRKSECTEYCDNRRTIVVKDSGNSQEYRVTNSSKKEFCKIRIDGCLIIEGEKCDYLILDCQDKLAFFVELKGHDLKKALTQIDSSISRLKDEIQNFKIYGRVVLNRTPTPNINSSIEIKLKKRIKQHNGEDNREFLKYMSQVLQESI</sequence>
<keyword evidence="2" id="KW-1185">Reference proteome</keyword>
<dbReference type="Proteomes" id="UP000606396">
    <property type="component" value="Unassembled WGS sequence"/>
</dbReference>
<evidence type="ECO:0000313" key="1">
    <source>
        <dbReference type="EMBL" id="MBD2614131.1"/>
    </source>
</evidence>
<accession>A0ABR8HFL7</accession>
<gene>
    <name evidence="1" type="ORF">H6G94_23120</name>
</gene>